<dbReference type="PANTHER" id="PTHR43106">
    <property type="entry name" value="DEHYDROGENASE-RELATED"/>
    <property type="match status" value="1"/>
</dbReference>
<dbReference type="Proteomes" id="UP001528920">
    <property type="component" value="Unassembled WGS sequence"/>
</dbReference>
<reference evidence="2 3" key="1">
    <citation type="submission" date="2022-01" db="EMBL/GenBank/DDBJ databases">
        <title>Labilibaculum sp. nov, a marine bacterium isolated from Antarctica.</title>
        <authorList>
            <person name="Dai W."/>
        </authorList>
    </citation>
    <scope>NUCLEOTIDE SEQUENCE [LARGE SCALE GENOMIC DNA]</scope>
    <source>
        <strain evidence="2 3">DW002</strain>
    </source>
</reference>
<keyword evidence="3" id="KW-1185">Reference proteome</keyword>
<proteinExistence type="predicted"/>
<dbReference type="InterPro" id="IPR049516">
    <property type="entry name" value="FAD-depend_C"/>
</dbReference>
<dbReference type="InterPro" id="IPR028348">
    <property type="entry name" value="FAD-binding_protein"/>
</dbReference>
<organism evidence="2 3">
    <name type="scientific">Paralabilibaculum antarcticum</name>
    <dbReference type="NCBI Taxonomy" id="2912572"/>
    <lineage>
        <taxon>Bacteria</taxon>
        <taxon>Pseudomonadati</taxon>
        <taxon>Bacteroidota</taxon>
        <taxon>Bacteroidia</taxon>
        <taxon>Marinilabiliales</taxon>
        <taxon>Marinifilaceae</taxon>
        <taxon>Paralabilibaculum</taxon>
    </lineage>
</organism>
<dbReference type="Pfam" id="PF01946">
    <property type="entry name" value="Thi4"/>
    <property type="match status" value="1"/>
</dbReference>
<accession>A0ABT5VS49</accession>
<feature type="domain" description="FAD-dependent protein C-terminal" evidence="1">
    <location>
        <begin position="255"/>
        <end position="411"/>
    </location>
</feature>
<dbReference type="Pfam" id="PF21688">
    <property type="entry name" value="FAD-depend_C"/>
    <property type="match status" value="1"/>
</dbReference>
<dbReference type="RefSeq" id="WP_275109447.1">
    <property type="nucleotide sequence ID" value="NZ_JAKJSC010000001.1"/>
</dbReference>
<protein>
    <submittedName>
        <fullName evidence="2">FAD-dependent oxidoreductase</fullName>
    </submittedName>
</protein>
<sequence>MKKYDVIIVGAGPAGIFCAYELVKNRQDLKILILEKGRGIANRKCPKHTNGGKCVHCKPCSITTGWAGAGAFSDGKLSLSHEVGGTLPEYLGVEETIEMIKYTDQIYLDFGADGEIHGETLTPEMEVIRRKAIESNLKLVHCPVRHLGTEKAQELYRKLYDFVIDRGVEVNFNSAVQNLILEDDKIQGVKNGKGEFYADLVMVSVGRDGADWLMKECSKESINTEVGVVDIGVRLECRNEVMKDINDNFYEAKLIHYTQTFDDKVRTFCSNPGGFVSSEYYDNDLAVVNGHSFKDLKSDNTNFALLVSQKFTEPFKAPIEYGKHIARLANMLTNNQILVQRFGDLIRGRRTTSKRLYRNNIIPTLKDAVPGDLSLVLPHRILKDIEEMILALDKVTPGLASDETLLYGVEVKFYSNITKVDNSFQSTSVENLYLGGDGAGITRGLMQASVNGVLIAREFLKKIEA</sequence>
<dbReference type="EMBL" id="JAKJSC010000001">
    <property type="protein sequence ID" value="MDE5418112.1"/>
    <property type="molecule type" value="Genomic_DNA"/>
</dbReference>
<evidence type="ECO:0000259" key="1">
    <source>
        <dbReference type="Pfam" id="PF21688"/>
    </source>
</evidence>
<gene>
    <name evidence="2" type="ORF">L3049_08830</name>
</gene>
<dbReference type="InterPro" id="IPR036188">
    <property type="entry name" value="FAD/NAD-bd_sf"/>
</dbReference>
<dbReference type="PANTHER" id="PTHR43106:SF1">
    <property type="entry name" value="DEHYDROGENASE-RELATED"/>
    <property type="match status" value="1"/>
</dbReference>
<dbReference type="SUPFAM" id="SSF51905">
    <property type="entry name" value="FAD/NAD(P)-binding domain"/>
    <property type="match status" value="1"/>
</dbReference>
<dbReference type="Gene3D" id="3.50.50.60">
    <property type="entry name" value="FAD/NAD(P)-binding domain"/>
    <property type="match status" value="2"/>
</dbReference>
<evidence type="ECO:0000313" key="2">
    <source>
        <dbReference type="EMBL" id="MDE5418112.1"/>
    </source>
</evidence>
<name>A0ABT5VS49_9BACT</name>
<dbReference type="PIRSF" id="PIRSF038984">
    <property type="entry name" value="FAD_binding_protein"/>
    <property type="match status" value="1"/>
</dbReference>
<comment type="caution">
    <text evidence="2">The sequence shown here is derived from an EMBL/GenBank/DDBJ whole genome shotgun (WGS) entry which is preliminary data.</text>
</comment>
<evidence type="ECO:0000313" key="3">
    <source>
        <dbReference type="Proteomes" id="UP001528920"/>
    </source>
</evidence>